<dbReference type="EMBL" id="WSZK01000001">
    <property type="protein sequence ID" value="MWG33007.1"/>
    <property type="molecule type" value="Genomic_DNA"/>
</dbReference>
<accession>A0A6B0GG59</accession>
<name>A0A6B0GG59_9EURY</name>
<evidence type="ECO:0000313" key="2">
    <source>
        <dbReference type="Proteomes" id="UP000451471"/>
    </source>
</evidence>
<reference evidence="1 2" key="1">
    <citation type="submission" date="2019-12" db="EMBL/GenBank/DDBJ databases">
        <title>Halocatena pleomorpha gen. nov. sp. nov., an extremely halophilic archaeon of family Halobacteriaceae isolated from saltpan soil.</title>
        <authorList>
            <person name="Pal Y."/>
            <person name="Verma A."/>
            <person name="Krishnamurthi S."/>
            <person name="Kumar P."/>
        </authorList>
    </citation>
    <scope>NUCLEOTIDE SEQUENCE [LARGE SCALE GENOMIC DNA]</scope>
    <source>
        <strain evidence="1 2">JCM 16495</strain>
    </source>
</reference>
<gene>
    <name evidence="1" type="ORF">GQS65_00635</name>
</gene>
<protein>
    <submittedName>
        <fullName evidence="1">Uncharacterized protein</fullName>
    </submittedName>
</protein>
<dbReference type="InterPro" id="IPR055944">
    <property type="entry name" value="DUF7522"/>
</dbReference>
<comment type="caution">
    <text evidence="1">The sequence shown here is derived from an EMBL/GenBank/DDBJ whole genome shotgun (WGS) entry which is preliminary data.</text>
</comment>
<keyword evidence="2" id="KW-1185">Reference proteome</keyword>
<dbReference type="OrthoDB" id="256252at2157"/>
<sequence length="135" mass="14677">MRTGTTTLLSDSLVSTARAGIGDTLRSVIYFTPVTFEVLYLRKDLYDDEAAAREVKGRLVDVERSGFVDGSAYSSLGPGGTDGPTFGEYEFTLRVFRDGFVSRVIVGDHGVLLTTDEVDVGDFEEVAVTLRKLLA</sequence>
<dbReference type="RefSeq" id="WP_158202732.1">
    <property type="nucleotide sequence ID" value="NZ_WSZK01000001.1"/>
</dbReference>
<dbReference type="Pfam" id="PF24366">
    <property type="entry name" value="DUF7522"/>
    <property type="match status" value="1"/>
</dbReference>
<evidence type="ECO:0000313" key="1">
    <source>
        <dbReference type="EMBL" id="MWG33007.1"/>
    </source>
</evidence>
<organism evidence="1 2">
    <name type="scientific">Halomarina oriensis</name>
    <dbReference type="NCBI Taxonomy" id="671145"/>
    <lineage>
        <taxon>Archaea</taxon>
        <taxon>Methanobacteriati</taxon>
        <taxon>Methanobacteriota</taxon>
        <taxon>Stenosarchaea group</taxon>
        <taxon>Halobacteria</taxon>
        <taxon>Halobacteriales</taxon>
        <taxon>Natronomonadaceae</taxon>
        <taxon>Halomarina</taxon>
    </lineage>
</organism>
<dbReference type="AlphaFoldDB" id="A0A6B0GG59"/>
<proteinExistence type="predicted"/>
<dbReference type="Proteomes" id="UP000451471">
    <property type="component" value="Unassembled WGS sequence"/>
</dbReference>